<dbReference type="AlphaFoldDB" id="A0A8H5WZT0"/>
<dbReference type="InterPro" id="IPR011333">
    <property type="entry name" value="SKP1/BTB/POZ_sf"/>
</dbReference>
<reference evidence="2 3" key="1">
    <citation type="submission" date="2020-05" db="EMBL/GenBank/DDBJ databases">
        <title>Identification and distribution of gene clusters putatively required for synthesis of sphingolipid metabolism inhibitors in phylogenetically diverse species of the filamentous fungus Fusarium.</title>
        <authorList>
            <person name="Kim H.-S."/>
            <person name="Busman M."/>
            <person name="Brown D.W."/>
            <person name="Divon H."/>
            <person name="Uhlig S."/>
            <person name="Proctor R.H."/>
        </authorList>
    </citation>
    <scope>NUCLEOTIDE SEQUENCE [LARGE SCALE GENOMIC DNA]</scope>
    <source>
        <strain evidence="2 3">NRRL 20693</strain>
    </source>
</reference>
<evidence type="ECO:0000256" key="1">
    <source>
        <dbReference type="SAM" id="MobiDB-lite"/>
    </source>
</evidence>
<protein>
    <recommendedName>
        <fullName evidence="4">BTB domain-containing protein</fullName>
    </recommendedName>
</protein>
<accession>A0A8H5WZT0</accession>
<dbReference type="Gene3D" id="3.30.710.10">
    <property type="entry name" value="Potassium Channel Kv1.1, Chain A"/>
    <property type="match status" value="1"/>
</dbReference>
<proteinExistence type="predicted"/>
<feature type="region of interest" description="Disordered" evidence="1">
    <location>
        <begin position="1"/>
        <end position="33"/>
    </location>
</feature>
<evidence type="ECO:0008006" key="4">
    <source>
        <dbReference type="Google" id="ProtNLM"/>
    </source>
</evidence>
<evidence type="ECO:0000313" key="3">
    <source>
        <dbReference type="Proteomes" id="UP000567885"/>
    </source>
</evidence>
<keyword evidence="3" id="KW-1185">Reference proteome</keyword>
<comment type="caution">
    <text evidence="2">The sequence shown here is derived from an EMBL/GenBank/DDBJ whole genome shotgun (WGS) entry which is preliminary data.</text>
</comment>
<name>A0A8H5WZT0_FUSHE</name>
<dbReference type="OrthoDB" id="5275938at2759"/>
<dbReference type="Proteomes" id="UP000567885">
    <property type="component" value="Unassembled WGS sequence"/>
</dbReference>
<evidence type="ECO:0000313" key="2">
    <source>
        <dbReference type="EMBL" id="KAF5677030.1"/>
    </source>
</evidence>
<organism evidence="2 3">
    <name type="scientific">Fusarium heterosporum</name>
    <dbReference type="NCBI Taxonomy" id="42747"/>
    <lineage>
        <taxon>Eukaryota</taxon>
        <taxon>Fungi</taxon>
        <taxon>Dikarya</taxon>
        <taxon>Ascomycota</taxon>
        <taxon>Pezizomycotina</taxon>
        <taxon>Sordariomycetes</taxon>
        <taxon>Hypocreomycetidae</taxon>
        <taxon>Hypocreales</taxon>
        <taxon>Nectriaceae</taxon>
        <taxon>Fusarium</taxon>
        <taxon>Fusarium heterosporum species complex</taxon>
    </lineage>
</organism>
<dbReference type="EMBL" id="JAAGWQ010000027">
    <property type="protein sequence ID" value="KAF5677030.1"/>
    <property type="molecule type" value="Genomic_DNA"/>
</dbReference>
<sequence>MAEPNPAKRKRVDDEVGQEEQTPPPTKHDFESFAPDGDVICILQGETRVRIDSAIMRRASPVFRTMLGPKFREGHDLANSGGVPVEIALPEDDAEVFGWISRVLHC</sequence>
<gene>
    <name evidence="2" type="ORF">FHETE_1932</name>
</gene>